<gene>
    <name evidence="2" type="ORF">ILUMI_16906</name>
</gene>
<reference evidence="2" key="1">
    <citation type="submission" date="2019-08" db="EMBL/GenBank/DDBJ databases">
        <title>The genome of the North American firefly Photinus pyralis.</title>
        <authorList>
            <consortium name="Photinus pyralis genome working group"/>
            <person name="Fallon T.R."/>
            <person name="Sander Lower S.E."/>
            <person name="Weng J.-K."/>
        </authorList>
    </citation>
    <scope>NUCLEOTIDE SEQUENCE</scope>
    <source>
        <strain evidence="2">TRF0915ILg1</strain>
        <tissue evidence="2">Whole body</tissue>
    </source>
</reference>
<keyword evidence="3" id="KW-1185">Reference proteome</keyword>
<feature type="region of interest" description="Disordered" evidence="1">
    <location>
        <begin position="77"/>
        <end position="106"/>
    </location>
</feature>
<name>A0A8K0CS04_IGNLU</name>
<evidence type="ECO:0000256" key="1">
    <source>
        <dbReference type="SAM" id="MobiDB-lite"/>
    </source>
</evidence>
<dbReference type="Proteomes" id="UP000801492">
    <property type="component" value="Unassembled WGS sequence"/>
</dbReference>
<evidence type="ECO:0000313" key="3">
    <source>
        <dbReference type="Proteomes" id="UP000801492"/>
    </source>
</evidence>
<dbReference type="AlphaFoldDB" id="A0A8K0CS04"/>
<dbReference type="EMBL" id="VTPC01068916">
    <property type="protein sequence ID" value="KAF2889267.1"/>
    <property type="molecule type" value="Genomic_DNA"/>
</dbReference>
<sequence length="106" mass="12261">QAVDTAIKKKKDGGLVTSDKREDCKESGFGPESIAKEWLYSQIFNCEYNYSFKSPDNDTCDLCDQLQHQIREAESLESRKSLQAEYDEHLADTNNRHKMKPEDKKI</sequence>
<feature type="non-terminal residue" evidence="2">
    <location>
        <position position="1"/>
    </location>
</feature>
<accession>A0A8K0CS04</accession>
<comment type="caution">
    <text evidence="2">The sequence shown here is derived from an EMBL/GenBank/DDBJ whole genome shotgun (WGS) entry which is preliminary data.</text>
</comment>
<proteinExistence type="predicted"/>
<dbReference type="OrthoDB" id="6753158at2759"/>
<organism evidence="2 3">
    <name type="scientific">Ignelater luminosus</name>
    <name type="common">Cucubano</name>
    <name type="synonym">Pyrophorus luminosus</name>
    <dbReference type="NCBI Taxonomy" id="2038154"/>
    <lineage>
        <taxon>Eukaryota</taxon>
        <taxon>Metazoa</taxon>
        <taxon>Ecdysozoa</taxon>
        <taxon>Arthropoda</taxon>
        <taxon>Hexapoda</taxon>
        <taxon>Insecta</taxon>
        <taxon>Pterygota</taxon>
        <taxon>Neoptera</taxon>
        <taxon>Endopterygota</taxon>
        <taxon>Coleoptera</taxon>
        <taxon>Polyphaga</taxon>
        <taxon>Elateriformia</taxon>
        <taxon>Elateroidea</taxon>
        <taxon>Elateridae</taxon>
        <taxon>Agrypninae</taxon>
        <taxon>Pyrophorini</taxon>
        <taxon>Ignelater</taxon>
    </lineage>
</organism>
<protein>
    <submittedName>
        <fullName evidence="2">Uncharacterized protein</fullName>
    </submittedName>
</protein>
<evidence type="ECO:0000313" key="2">
    <source>
        <dbReference type="EMBL" id="KAF2889267.1"/>
    </source>
</evidence>